<evidence type="ECO:0000313" key="3">
    <source>
        <dbReference type="Proteomes" id="UP000326202"/>
    </source>
</evidence>
<protein>
    <submittedName>
        <fullName evidence="2">Transaldolase</fullName>
    </submittedName>
</protein>
<evidence type="ECO:0000256" key="1">
    <source>
        <dbReference type="ARBA" id="ARBA00023270"/>
    </source>
</evidence>
<keyword evidence="1" id="KW-0704">Schiff base</keyword>
<sequence>MEPVPSISDLRIKIFADGADLNGIREMYAKPFIKGFTTNPTLMRKAGVKDYRAFAREAIAAVPDRPISFEVFADDHATMEAQAMEIASWGANVNVKIPITNTKRQSSVPLVGRLSKRGVAVNVTAMFTLDQVRATLDVLSADTPAILSIFAGRVADSGRDPMPIMTEAVRLAAKAHPKAEVLWASPREVLNLFHADACGCHIITVTNDLLNKLGSVGKDLERFSLETVEMFWRDADAAGYNIPTRDAAPVLANGARS</sequence>
<dbReference type="GO" id="GO:0005975">
    <property type="term" value="P:carbohydrate metabolic process"/>
    <property type="evidence" value="ECO:0007669"/>
    <property type="project" value="InterPro"/>
</dbReference>
<dbReference type="Pfam" id="PF00923">
    <property type="entry name" value="TAL_FSA"/>
    <property type="match status" value="1"/>
</dbReference>
<dbReference type="InterPro" id="IPR011861">
    <property type="entry name" value="Transald_staph-type"/>
</dbReference>
<dbReference type="NCBIfam" id="TIGR02134">
    <property type="entry name" value="transald_staph"/>
    <property type="match status" value="1"/>
</dbReference>
<organism evidence="2 3">
    <name type="scientific">Hypericibacter terrae</name>
    <dbReference type="NCBI Taxonomy" id="2602015"/>
    <lineage>
        <taxon>Bacteria</taxon>
        <taxon>Pseudomonadati</taxon>
        <taxon>Pseudomonadota</taxon>
        <taxon>Alphaproteobacteria</taxon>
        <taxon>Rhodospirillales</taxon>
        <taxon>Dongiaceae</taxon>
        <taxon>Hypericibacter</taxon>
    </lineage>
</organism>
<dbReference type="InterPro" id="IPR013785">
    <property type="entry name" value="Aldolase_TIM"/>
</dbReference>
<dbReference type="InterPro" id="IPR001585">
    <property type="entry name" value="TAL/FSA"/>
</dbReference>
<proteinExistence type="predicted"/>
<evidence type="ECO:0000313" key="2">
    <source>
        <dbReference type="EMBL" id="QEX15056.1"/>
    </source>
</evidence>
<accession>A0A5J6MK02</accession>
<dbReference type="KEGG" id="htq:FRZ44_03360"/>
<keyword evidence="3" id="KW-1185">Reference proteome</keyword>
<dbReference type="PANTHER" id="PTHR10683">
    <property type="entry name" value="TRANSALDOLASE"/>
    <property type="match status" value="1"/>
</dbReference>
<dbReference type="OrthoDB" id="9807051at2"/>
<name>A0A5J6MK02_9PROT</name>
<dbReference type="SUPFAM" id="SSF51569">
    <property type="entry name" value="Aldolase"/>
    <property type="match status" value="1"/>
</dbReference>
<gene>
    <name evidence="2" type="ORF">FRZ44_03360</name>
</gene>
<dbReference type="Proteomes" id="UP000326202">
    <property type="component" value="Chromosome"/>
</dbReference>
<dbReference type="AlphaFoldDB" id="A0A5J6MK02"/>
<dbReference type="EMBL" id="CP042906">
    <property type="protein sequence ID" value="QEX15056.1"/>
    <property type="molecule type" value="Genomic_DNA"/>
</dbReference>
<dbReference type="PANTHER" id="PTHR10683:SF40">
    <property type="entry name" value="FRUCTOSE-6-PHOSPHATE ALDOLASE 1-RELATED"/>
    <property type="match status" value="1"/>
</dbReference>
<reference evidence="2 3" key="1">
    <citation type="submission" date="2019-08" db="EMBL/GenBank/DDBJ databases">
        <title>Hyperibacter terrae gen. nov., sp. nov. and Hyperibacter viscosus sp. nov., two new members in the family Rhodospirillaceae isolated from the rhizosphere of Hypericum perforatum.</title>
        <authorList>
            <person name="Noviana Z."/>
        </authorList>
    </citation>
    <scope>NUCLEOTIDE SEQUENCE [LARGE SCALE GENOMIC DNA]</scope>
    <source>
        <strain evidence="2 3">R5913</strain>
    </source>
</reference>
<dbReference type="Gene3D" id="3.20.20.70">
    <property type="entry name" value="Aldolase class I"/>
    <property type="match status" value="1"/>
</dbReference>